<accession>A0A151UI27</accession>
<proteinExistence type="predicted"/>
<dbReference type="OMA" id="INISISW"/>
<dbReference type="Gene3D" id="3.30.420.10">
    <property type="entry name" value="Ribonuclease H-like superfamily/Ribonuclease H"/>
    <property type="match status" value="1"/>
</dbReference>
<dbReference type="InterPro" id="IPR036397">
    <property type="entry name" value="RNaseH_sf"/>
</dbReference>
<feature type="domain" description="RNase H type-1" evidence="1">
    <location>
        <begin position="36"/>
        <end position="155"/>
    </location>
</feature>
<dbReference type="Proteomes" id="UP000075243">
    <property type="component" value="Unassembled WGS sequence"/>
</dbReference>
<dbReference type="GO" id="GO:0004523">
    <property type="term" value="F:RNA-DNA hybrid ribonuclease activity"/>
    <property type="evidence" value="ECO:0007669"/>
    <property type="project" value="InterPro"/>
</dbReference>
<dbReference type="Gramene" id="C.cajan_48538.t">
    <property type="protein sequence ID" value="C.cajan_48538.t.cds1"/>
    <property type="gene ID" value="C.cajan_48538"/>
</dbReference>
<dbReference type="PANTHER" id="PTHR47723:SF19">
    <property type="entry name" value="POLYNUCLEOTIDYL TRANSFERASE, RIBONUCLEASE H-LIKE SUPERFAMILY PROTEIN"/>
    <property type="match status" value="1"/>
</dbReference>
<dbReference type="CDD" id="cd06222">
    <property type="entry name" value="RNase_H_like"/>
    <property type="match status" value="1"/>
</dbReference>
<dbReference type="SUPFAM" id="SSF53098">
    <property type="entry name" value="Ribonuclease H-like"/>
    <property type="match status" value="1"/>
</dbReference>
<dbReference type="GO" id="GO:0003676">
    <property type="term" value="F:nucleic acid binding"/>
    <property type="evidence" value="ECO:0007669"/>
    <property type="project" value="InterPro"/>
</dbReference>
<keyword evidence="3" id="KW-1185">Reference proteome</keyword>
<evidence type="ECO:0000313" key="2">
    <source>
        <dbReference type="EMBL" id="KYP78888.1"/>
    </source>
</evidence>
<evidence type="ECO:0000313" key="3">
    <source>
        <dbReference type="Proteomes" id="UP000075243"/>
    </source>
</evidence>
<reference evidence="2" key="1">
    <citation type="journal article" date="2012" name="Nat. Biotechnol.">
        <title>Draft genome sequence of pigeonpea (Cajanus cajan), an orphan legume crop of resource-poor farmers.</title>
        <authorList>
            <person name="Varshney R.K."/>
            <person name="Chen W."/>
            <person name="Li Y."/>
            <person name="Bharti A.K."/>
            <person name="Saxena R.K."/>
            <person name="Schlueter J.A."/>
            <person name="Donoghue M.T."/>
            <person name="Azam S."/>
            <person name="Fan G."/>
            <person name="Whaley A.M."/>
            <person name="Farmer A.D."/>
            <person name="Sheridan J."/>
            <person name="Iwata A."/>
            <person name="Tuteja R."/>
            <person name="Penmetsa R.V."/>
            <person name="Wu W."/>
            <person name="Upadhyaya H.D."/>
            <person name="Yang S.P."/>
            <person name="Shah T."/>
            <person name="Saxena K.B."/>
            <person name="Michael T."/>
            <person name="McCombie W.R."/>
            <person name="Yang B."/>
            <person name="Zhang G."/>
            <person name="Yang H."/>
            <person name="Wang J."/>
            <person name="Spillane C."/>
            <person name="Cook D.R."/>
            <person name="May G.D."/>
            <person name="Xu X."/>
            <person name="Jackson S.A."/>
        </authorList>
    </citation>
    <scope>NUCLEOTIDE SEQUENCE [LARGE SCALE GENOMIC DNA]</scope>
</reference>
<sequence>MSINSCKSCFTIGNDQSVDLFDGVWRCPPEGYIKLNGDGAVSNDGNGSCGGVVRDSEGKFIIAFSRALGQCSIIQSELWAILQGLRIILNQCLGWQVLIETDSMEAVKLIEEGCVRNHPCYELVQDIKVLTLRLTAFSCYYITREANIVADRLAKNRAGREEGPSVYESPPKFLLSLLAIDRVGII</sequence>
<dbReference type="InterPro" id="IPR044730">
    <property type="entry name" value="RNase_H-like_dom_plant"/>
</dbReference>
<organism evidence="2 3">
    <name type="scientific">Cajanus cajan</name>
    <name type="common">Pigeon pea</name>
    <name type="synonym">Cajanus indicus</name>
    <dbReference type="NCBI Taxonomy" id="3821"/>
    <lineage>
        <taxon>Eukaryota</taxon>
        <taxon>Viridiplantae</taxon>
        <taxon>Streptophyta</taxon>
        <taxon>Embryophyta</taxon>
        <taxon>Tracheophyta</taxon>
        <taxon>Spermatophyta</taxon>
        <taxon>Magnoliopsida</taxon>
        <taxon>eudicotyledons</taxon>
        <taxon>Gunneridae</taxon>
        <taxon>Pentapetalae</taxon>
        <taxon>rosids</taxon>
        <taxon>fabids</taxon>
        <taxon>Fabales</taxon>
        <taxon>Fabaceae</taxon>
        <taxon>Papilionoideae</taxon>
        <taxon>50 kb inversion clade</taxon>
        <taxon>NPAAA clade</taxon>
        <taxon>indigoferoid/millettioid clade</taxon>
        <taxon>Phaseoleae</taxon>
        <taxon>Cajanus</taxon>
    </lineage>
</organism>
<comment type="caution">
    <text evidence="2">The sequence shown here is derived from an EMBL/GenBank/DDBJ whole genome shotgun (WGS) entry which is preliminary data.</text>
</comment>
<dbReference type="InterPro" id="IPR002156">
    <property type="entry name" value="RNaseH_domain"/>
</dbReference>
<name>A0A151UI27_CAJCA</name>
<evidence type="ECO:0000259" key="1">
    <source>
        <dbReference type="Pfam" id="PF13456"/>
    </source>
</evidence>
<dbReference type="InterPro" id="IPR012337">
    <property type="entry name" value="RNaseH-like_sf"/>
</dbReference>
<dbReference type="STRING" id="3821.A0A151UI27"/>
<gene>
    <name evidence="2" type="ORF">KK1_050105</name>
</gene>
<dbReference type="AlphaFoldDB" id="A0A151UI27"/>
<dbReference type="EMBL" id="AGCT01063978">
    <property type="protein sequence ID" value="KYP78888.1"/>
    <property type="molecule type" value="Genomic_DNA"/>
</dbReference>
<dbReference type="Pfam" id="PF13456">
    <property type="entry name" value="RVT_3"/>
    <property type="match status" value="1"/>
</dbReference>
<dbReference type="PANTHER" id="PTHR47723">
    <property type="entry name" value="OS05G0353850 PROTEIN"/>
    <property type="match status" value="1"/>
</dbReference>
<dbReference type="InterPro" id="IPR053151">
    <property type="entry name" value="RNase_H-like"/>
</dbReference>
<protein>
    <submittedName>
        <fullName evidence="2">Ribonuclease H protein At1g65750 family</fullName>
    </submittedName>
</protein>